<evidence type="ECO:0000313" key="6">
    <source>
        <dbReference type="Proteomes" id="UP000050833"/>
    </source>
</evidence>
<dbReference type="Pfam" id="PF13377">
    <property type="entry name" value="Peripla_BP_3"/>
    <property type="match status" value="1"/>
</dbReference>
<dbReference type="SUPFAM" id="SSF53822">
    <property type="entry name" value="Periplasmic binding protein-like I"/>
    <property type="match status" value="1"/>
</dbReference>
<organism evidence="5 6">
    <name type="scientific">Butyribacter intestini</name>
    <dbReference type="NCBI Taxonomy" id="1703332"/>
    <lineage>
        <taxon>Bacteria</taxon>
        <taxon>Bacillati</taxon>
        <taxon>Bacillota</taxon>
        <taxon>Clostridia</taxon>
        <taxon>Lachnospirales</taxon>
        <taxon>Lachnospiraceae</taxon>
        <taxon>Butyribacter</taxon>
    </lineage>
</organism>
<dbReference type="Proteomes" id="UP000050833">
    <property type="component" value="Unassembled WGS sequence"/>
</dbReference>
<dbReference type="Gene3D" id="3.40.50.2300">
    <property type="match status" value="2"/>
</dbReference>
<dbReference type="SMART" id="SM00354">
    <property type="entry name" value="HTH_LACI"/>
    <property type="match status" value="1"/>
</dbReference>
<dbReference type="InterPro" id="IPR000843">
    <property type="entry name" value="HTH_LacI"/>
</dbReference>
<dbReference type="InterPro" id="IPR046335">
    <property type="entry name" value="LacI/GalR-like_sensor"/>
</dbReference>
<keyword evidence="1" id="KW-0805">Transcription regulation</keyword>
<dbReference type="PROSITE" id="PS50932">
    <property type="entry name" value="HTH_LACI_2"/>
    <property type="match status" value="1"/>
</dbReference>
<accession>A0AAW3JPW2</accession>
<evidence type="ECO:0000256" key="2">
    <source>
        <dbReference type="ARBA" id="ARBA00023125"/>
    </source>
</evidence>
<dbReference type="AlphaFoldDB" id="A0AAW3JPW2"/>
<evidence type="ECO:0000259" key="4">
    <source>
        <dbReference type="PROSITE" id="PS50932"/>
    </source>
</evidence>
<keyword evidence="3" id="KW-0804">Transcription</keyword>
<comment type="caution">
    <text evidence="5">The sequence shown here is derived from an EMBL/GenBank/DDBJ whole genome shotgun (WGS) entry which is preliminary data.</text>
</comment>
<dbReference type="Gene3D" id="1.10.260.40">
    <property type="entry name" value="lambda repressor-like DNA-binding domains"/>
    <property type="match status" value="1"/>
</dbReference>
<dbReference type="RefSeq" id="WP_055943135.1">
    <property type="nucleotide sequence ID" value="NZ_JAQDCV010000004.1"/>
</dbReference>
<dbReference type="CDD" id="cd01392">
    <property type="entry name" value="HTH_LacI"/>
    <property type="match status" value="1"/>
</dbReference>
<dbReference type="InterPro" id="IPR010982">
    <property type="entry name" value="Lambda_DNA-bd_dom_sf"/>
</dbReference>
<evidence type="ECO:0000256" key="3">
    <source>
        <dbReference type="ARBA" id="ARBA00023163"/>
    </source>
</evidence>
<dbReference type="PANTHER" id="PTHR30146:SF109">
    <property type="entry name" value="HTH-TYPE TRANSCRIPTIONAL REGULATOR GALS"/>
    <property type="match status" value="1"/>
</dbReference>
<dbReference type="PANTHER" id="PTHR30146">
    <property type="entry name" value="LACI-RELATED TRANSCRIPTIONAL REPRESSOR"/>
    <property type="match status" value="1"/>
</dbReference>
<proteinExistence type="predicted"/>
<dbReference type="GO" id="GO:0003700">
    <property type="term" value="F:DNA-binding transcription factor activity"/>
    <property type="evidence" value="ECO:0007669"/>
    <property type="project" value="TreeGrafter"/>
</dbReference>
<name>A0AAW3JPW2_9FIRM</name>
<dbReference type="SUPFAM" id="SSF47413">
    <property type="entry name" value="lambda repressor-like DNA-binding domains"/>
    <property type="match status" value="1"/>
</dbReference>
<dbReference type="GO" id="GO:0000976">
    <property type="term" value="F:transcription cis-regulatory region binding"/>
    <property type="evidence" value="ECO:0007669"/>
    <property type="project" value="TreeGrafter"/>
</dbReference>
<keyword evidence="2" id="KW-0238">DNA-binding</keyword>
<protein>
    <submittedName>
        <fullName evidence="5">Transcriptional regulator</fullName>
    </submittedName>
</protein>
<dbReference type="Pfam" id="PF00356">
    <property type="entry name" value="LacI"/>
    <property type="match status" value="1"/>
</dbReference>
<evidence type="ECO:0000313" key="5">
    <source>
        <dbReference type="EMBL" id="KQC84462.1"/>
    </source>
</evidence>
<dbReference type="InterPro" id="IPR028082">
    <property type="entry name" value="Peripla_BP_I"/>
</dbReference>
<reference evidence="5 6" key="1">
    <citation type="submission" date="2015-10" db="EMBL/GenBank/DDBJ databases">
        <title>Butyribacter intestini gen. nov., sp. nov., a butyric acid-producing bacterium of the family Lachnospiraceae isolated from the human faeces.</title>
        <authorList>
            <person name="Zou Y."/>
            <person name="Xue W."/>
            <person name="Luo G."/>
            <person name="Lv M."/>
        </authorList>
    </citation>
    <scope>NUCLEOTIDE SEQUENCE [LARGE SCALE GENOMIC DNA]</scope>
    <source>
        <strain evidence="5 6">TF01-11</strain>
    </source>
</reference>
<sequence>MAKAVKLSDIAAKIGVSTVTVSKALSGQKGMSDELRDRIVALADEMGYVKRVQNKEKEAGKSYNLGVIVAERYIVEKQSFYWNIYQEISQRAIKKKCFAMIEIVEYSQENDCIMPMLLSENKVDGIIVMGAFGKKYMNAVKGWTKNFPVLYFDTTDGDEAGDYVVSNNLYGGYNMTNYLLDRGHKKIGFVGTRLMTPSIDDRFFGYLKALMERGIKYRADWIIDDRDNIYGKMNYDRQFILPKEVPTAFFCNCDKAASLIIRKLEEAGYSVPGDVSVVGFDNFEYDQEADIGITTYEINIGEMAKRAVHIMLHKMQNALYSAGVFSIQGKIIERESVKKIGKSVPYAK</sequence>
<gene>
    <name evidence="5" type="ORF">APZ18_06785</name>
</gene>
<dbReference type="CDD" id="cd19974">
    <property type="entry name" value="PBP1_LacI-like"/>
    <property type="match status" value="1"/>
</dbReference>
<dbReference type="EMBL" id="LLKB01000005">
    <property type="protein sequence ID" value="KQC84462.1"/>
    <property type="molecule type" value="Genomic_DNA"/>
</dbReference>
<evidence type="ECO:0000256" key="1">
    <source>
        <dbReference type="ARBA" id="ARBA00023015"/>
    </source>
</evidence>
<keyword evidence="6" id="KW-1185">Reference proteome</keyword>
<feature type="domain" description="HTH lacI-type" evidence="4">
    <location>
        <begin position="5"/>
        <end position="49"/>
    </location>
</feature>